<evidence type="ECO:0000313" key="1">
    <source>
        <dbReference type="EMBL" id="EJD33773.1"/>
    </source>
</evidence>
<reference evidence="2" key="1">
    <citation type="journal article" date="2012" name="Science">
        <title>The Paleozoic origin of enzymatic lignin decomposition reconstructed from 31 fungal genomes.</title>
        <authorList>
            <person name="Floudas D."/>
            <person name="Binder M."/>
            <person name="Riley R."/>
            <person name="Barry K."/>
            <person name="Blanchette R.A."/>
            <person name="Henrissat B."/>
            <person name="Martinez A.T."/>
            <person name="Otillar R."/>
            <person name="Spatafora J.W."/>
            <person name="Yadav J.S."/>
            <person name="Aerts A."/>
            <person name="Benoit I."/>
            <person name="Boyd A."/>
            <person name="Carlson A."/>
            <person name="Copeland A."/>
            <person name="Coutinho P.M."/>
            <person name="de Vries R.P."/>
            <person name="Ferreira P."/>
            <person name="Findley K."/>
            <person name="Foster B."/>
            <person name="Gaskell J."/>
            <person name="Glotzer D."/>
            <person name="Gorecki P."/>
            <person name="Heitman J."/>
            <person name="Hesse C."/>
            <person name="Hori C."/>
            <person name="Igarashi K."/>
            <person name="Jurgens J.A."/>
            <person name="Kallen N."/>
            <person name="Kersten P."/>
            <person name="Kohler A."/>
            <person name="Kuees U."/>
            <person name="Kumar T.K.A."/>
            <person name="Kuo A."/>
            <person name="LaButti K."/>
            <person name="Larrondo L.F."/>
            <person name="Lindquist E."/>
            <person name="Ling A."/>
            <person name="Lombard V."/>
            <person name="Lucas S."/>
            <person name="Lundell T."/>
            <person name="Martin R."/>
            <person name="McLaughlin D.J."/>
            <person name="Morgenstern I."/>
            <person name="Morin E."/>
            <person name="Murat C."/>
            <person name="Nagy L.G."/>
            <person name="Nolan M."/>
            <person name="Ohm R.A."/>
            <person name="Patyshakuliyeva A."/>
            <person name="Rokas A."/>
            <person name="Ruiz-Duenas F.J."/>
            <person name="Sabat G."/>
            <person name="Salamov A."/>
            <person name="Samejima M."/>
            <person name="Schmutz J."/>
            <person name="Slot J.C."/>
            <person name="St John F."/>
            <person name="Stenlid J."/>
            <person name="Sun H."/>
            <person name="Sun S."/>
            <person name="Syed K."/>
            <person name="Tsang A."/>
            <person name="Wiebenga A."/>
            <person name="Young D."/>
            <person name="Pisabarro A."/>
            <person name="Eastwood D.C."/>
            <person name="Martin F."/>
            <person name="Cullen D."/>
            <person name="Grigoriev I.V."/>
            <person name="Hibbett D.S."/>
        </authorList>
    </citation>
    <scope>NUCLEOTIDE SEQUENCE [LARGE SCALE GENOMIC DNA]</scope>
    <source>
        <strain evidence="2">TFB10046</strain>
    </source>
</reference>
<dbReference type="Proteomes" id="UP000006514">
    <property type="component" value="Unassembled WGS sequence"/>
</dbReference>
<dbReference type="AlphaFoldDB" id="J0LBE3"/>
<gene>
    <name evidence="1" type="ORF">AURDEDRAFT_177151</name>
</gene>
<sequence>MVPFDIGTPLCISLPPTTTTIRLAAPTADSDASRSPLRRSSHCASLTTAPALSQLLWPAHIVDLQRPFPTLQPVAGARLAHADRHVLLFGTARSDGDRAPSPALGSMMTPGLDHRLAARLAATLRASNGIVKDGQGISSRIHEHARDPPPYVAEAAPFRDDSLTLAIKQVGSVAILRPVVGTCVSTPWRSSRAQEQARGAEAMGVACRSPRLCIGVPDAEQASHSRLTNNEP</sequence>
<dbReference type="EMBL" id="JH688088">
    <property type="protein sequence ID" value="EJD33773.1"/>
    <property type="molecule type" value="Genomic_DNA"/>
</dbReference>
<dbReference type="KEGG" id="adl:AURDEDRAFT_177151"/>
<keyword evidence="2" id="KW-1185">Reference proteome</keyword>
<accession>J0LBE3</accession>
<name>J0LBE3_AURST</name>
<protein>
    <submittedName>
        <fullName evidence="1">Uncharacterized protein</fullName>
    </submittedName>
</protein>
<dbReference type="InParanoid" id="J0LBE3"/>
<evidence type="ECO:0000313" key="2">
    <source>
        <dbReference type="Proteomes" id="UP000006514"/>
    </source>
</evidence>
<organism evidence="1 2">
    <name type="scientific">Auricularia subglabra (strain TFB-10046 / SS5)</name>
    <name type="common">White-rot fungus</name>
    <name type="synonym">Auricularia delicata (strain TFB10046)</name>
    <dbReference type="NCBI Taxonomy" id="717982"/>
    <lineage>
        <taxon>Eukaryota</taxon>
        <taxon>Fungi</taxon>
        <taxon>Dikarya</taxon>
        <taxon>Basidiomycota</taxon>
        <taxon>Agaricomycotina</taxon>
        <taxon>Agaricomycetes</taxon>
        <taxon>Auriculariales</taxon>
        <taxon>Auriculariaceae</taxon>
        <taxon>Auricularia</taxon>
    </lineage>
</organism>
<proteinExistence type="predicted"/>